<dbReference type="GO" id="GO:0006260">
    <property type="term" value="P:DNA replication"/>
    <property type="evidence" value="ECO:0007669"/>
    <property type="project" value="InterPro"/>
</dbReference>
<dbReference type="SUPFAM" id="SSF52540">
    <property type="entry name" value="P-loop containing nucleoside triphosphate hydrolases"/>
    <property type="match status" value="1"/>
</dbReference>
<dbReference type="InterPro" id="IPR000212">
    <property type="entry name" value="DNA_helicase_UvrD/REP"/>
</dbReference>
<dbReference type="GO" id="GO:0000725">
    <property type="term" value="P:recombinational repair"/>
    <property type="evidence" value="ECO:0007669"/>
    <property type="project" value="TreeGrafter"/>
</dbReference>
<dbReference type="CDD" id="cd17932">
    <property type="entry name" value="DEXQc_UvrD"/>
    <property type="match status" value="1"/>
</dbReference>
<sequence>MNELLNRMNDEQREAVKATEGPLLIMAGAGSGKTRVLTHRIAYLIQEKNVNPYNILAITFTNKAAKEMKERVQNLIGEEAEAVWISTFHSMCVRILRRDIDRIGIERNFTILDPTDQRSVMKEVLKQENIDPKRYEPRSLLAQISNLKNELKSPEDAENEANDFMSQVVAKTYKRYQSILLKNHALDFDDLIMTTIKLFERVPEALSYYQNKFQYIHVDEYQDTNRAQYLLVKMLAEKFENICVVGDSDQSIYGWRGADIYNILSFEEDYANARTIFLERNYRSTKNILHAANEVIRNNSERKPKALWTESDDGSKIKYFKAQSERHEAEYIISEIQNKQREGYRLDDMAILYRTNAQSRVLEETLLKSNISYTMVGGTKFYDRKEIKDILSYLRLIANSNEDISFTRVINTPKRGVGPGALDKIAAYATMNGISYFDALGEVDFIGLPKKTTEALVQFYDMMDGFMKQQEFLSITELTEQIMEKTGYMDMLKSDRSLESQSRIENLEEFLSVPKDYEKNTPIEEQSLVNFLTDLSLVSDVDHADLEAGITLMTIHSAKGLEFKVVFIAGLEESIFPHSRSLSEEREMEEERRLMYVAITRAEEHLHMTHADSRTLFGRSQSNRRSRFLDEIPQDLLEGKAPVIKKRGFSRRTTTHQPAPGQYKIGDKVIHKSWGEGLVSNVTDKGGSQELDIIFKSVGMKRLLSQFAPIEKKE</sequence>
<dbReference type="Gene3D" id="3.40.50.300">
    <property type="entry name" value="P-loop containing nucleotide triphosphate hydrolases"/>
    <property type="match status" value="2"/>
</dbReference>
<dbReference type="PROSITE" id="PS51217">
    <property type="entry name" value="UVRD_HELICASE_CTER"/>
    <property type="match status" value="1"/>
</dbReference>
<dbReference type="Pfam" id="PF00580">
    <property type="entry name" value="UvrD-helicase"/>
    <property type="match status" value="1"/>
</dbReference>
<dbReference type="FunFam" id="1.10.486.10:FF:000003">
    <property type="entry name" value="ATP-dependent DNA helicase"/>
    <property type="match status" value="1"/>
</dbReference>
<dbReference type="GO" id="GO:0033202">
    <property type="term" value="C:DNA helicase complex"/>
    <property type="evidence" value="ECO:0007669"/>
    <property type="project" value="TreeGrafter"/>
</dbReference>
<evidence type="ECO:0000259" key="13">
    <source>
        <dbReference type="PROSITE" id="PS51217"/>
    </source>
</evidence>
<dbReference type="GO" id="GO:0016887">
    <property type="term" value="F:ATP hydrolysis activity"/>
    <property type="evidence" value="ECO:0007669"/>
    <property type="project" value="RHEA"/>
</dbReference>
<feature type="domain" description="UvrD-like helicase C-terminal" evidence="13">
    <location>
        <begin position="286"/>
        <end position="560"/>
    </location>
</feature>
<comment type="catalytic activity">
    <reaction evidence="9 11">
        <text>ATP + H2O = ADP + phosphate + H(+)</text>
        <dbReference type="Rhea" id="RHEA:13065"/>
        <dbReference type="ChEBI" id="CHEBI:15377"/>
        <dbReference type="ChEBI" id="CHEBI:15378"/>
        <dbReference type="ChEBI" id="CHEBI:30616"/>
        <dbReference type="ChEBI" id="CHEBI:43474"/>
        <dbReference type="ChEBI" id="CHEBI:456216"/>
        <dbReference type="EC" id="5.6.2.4"/>
    </reaction>
</comment>
<organism evidence="14 15">
    <name type="scientific">Macrococcus hajekii</name>
    <dbReference type="NCBI Taxonomy" id="198482"/>
    <lineage>
        <taxon>Bacteria</taxon>
        <taxon>Bacillati</taxon>
        <taxon>Bacillota</taxon>
        <taxon>Bacilli</taxon>
        <taxon>Bacillales</taxon>
        <taxon>Staphylococcaceae</taxon>
        <taxon>Macrococcus</taxon>
    </lineage>
</organism>
<dbReference type="FunFam" id="1.10.10.160:FF:000001">
    <property type="entry name" value="ATP-dependent DNA helicase"/>
    <property type="match status" value="1"/>
</dbReference>
<evidence type="ECO:0000313" key="14">
    <source>
        <dbReference type="EMBL" id="TDM01317.1"/>
    </source>
</evidence>
<dbReference type="GO" id="GO:0005829">
    <property type="term" value="C:cytosol"/>
    <property type="evidence" value="ECO:0007669"/>
    <property type="project" value="TreeGrafter"/>
</dbReference>
<dbReference type="NCBIfam" id="TIGR01073">
    <property type="entry name" value="pcrA"/>
    <property type="match status" value="1"/>
</dbReference>
<dbReference type="Pfam" id="PF13361">
    <property type="entry name" value="UvrD_C"/>
    <property type="match status" value="1"/>
</dbReference>
<keyword evidence="15" id="KW-1185">Reference proteome</keyword>
<dbReference type="PANTHER" id="PTHR11070">
    <property type="entry name" value="UVRD / RECB / PCRA DNA HELICASE FAMILY MEMBER"/>
    <property type="match status" value="1"/>
</dbReference>
<accession>A0A4R6BIC0</accession>
<evidence type="ECO:0000313" key="15">
    <source>
        <dbReference type="Proteomes" id="UP000295328"/>
    </source>
</evidence>
<dbReference type="Pfam" id="PF21196">
    <property type="entry name" value="PcrA_UvrD_tudor"/>
    <property type="match status" value="1"/>
</dbReference>
<evidence type="ECO:0000256" key="2">
    <source>
        <dbReference type="ARBA" id="ARBA00022741"/>
    </source>
</evidence>
<evidence type="ECO:0000256" key="5">
    <source>
        <dbReference type="ARBA" id="ARBA00022840"/>
    </source>
</evidence>
<dbReference type="CDD" id="cd18807">
    <property type="entry name" value="SF1_C_UvrD"/>
    <property type="match status" value="1"/>
</dbReference>
<dbReference type="InterPro" id="IPR013986">
    <property type="entry name" value="DExx_box_DNA_helicase_dom_sf"/>
</dbReference>
<dbReference type="GO" id="GO:0005524">
    <property type="term" value="F:ATP binding"/>
    <property type="evidence" value="ECO:0007669"/>
    <property type="project" value="UniProtKB-UniRule"/>
</dbReference>
<evidence type="ECO:0000256" key="8">
    <source>
        <dbReference type="ARBA" id="ARBA00034617"/>
    </source>
</evidence>
<feature type="domain" description="UvrD-like helicase ATP-binding" evidence="12">
    <location>
        <begin position="6"/>
        <end position="285"/>
    </location>
</feature>
<dbReference type="GO" id="GO:0003677">
    <property type="term" value="F:DNA binding"/>
    <property type="evidence" value="ECO:0007669"/>
    <property type="project" value="UniProtKB-KW"/>
</dbReference>
<keyword evidence="4 10" id="KW-0347">Helicase</keyword>
<evidence type="ECO:0000256" key="1">
    <source>
        <dbReference type="ARBA" id="ARBA00009922"/>
    </source>
</evidence>
<dbReference type="GO" id="GO:0009314">
    <property type="term" value="P:response to radiation"/>
    <property type="evidence" value="ECO:0007669"/>
    <property type="project" value="UniProtKB-ARBA"/>
</dbReference>
<evidence type="ECO:0000259" key="12">
    <source>
        <dbReference type="PROSITE" id="PS51198"/>
    </source>
</evidence>
<evidence type="ECO:0000256" key="7">
    <source>
        <dbReference type="ARBA" id="ARBA00023235"/>
    </source>
</evidence>
<protein>
    <recommendedName>
        <fullName evidence="11">ATP-dependent DNA helicase</fullName>
        <ecNumber evidence="11">5.6.2.4</ecNumber>
    </recommendedName>
</protein>
<dbReference type="OrthoDB" id="9810135at2"/>
<feature type="binding site" evidence="10">
    <location>
        <begin position="27"/>
        <end position="34"/>
    </location>
    <ligand>
        <name>ATP</name>
        <dbReference type="ChEBI" id="CHEBI:30616"/>
    </ligand>
</feature>
<dbReference type="EC" id="5.6.2.4" evidence="11"/>
<dbReference type="InterPro" id="IPR014017">
    <property type="entry name" value="DNA_helicase_UvrD-like_C"/>
</dbReference>
<dbReference type="GO" id="GO:0043138">
    <property type="term" value="F:3'-5' DNA helicase activity"/>
    <property type="evidence" value="ECO:0007669"/>
    <property type="project" value="UniProtKB-EC"/>
</dbReference>
<evidence type="ECO:0000256" key="10">
    <source>
        <dbReference type="PROSITE-ProRule" id="PRU00560"/>
    </source>
</evidence>
<dbReference type="PANTHER" id="PTHR11070:SF2">
    <property type="entry name" value="ATP-DEPENDENT DNA HELICASE SRS2"/>
    <property type="match status" value="1"/>
</dbReference>
<evidence type="ECO:0000256" key="4">
    <source>
        <dbReference type="ARBA" id="ARBA00022806"/>
    </source>
</evidence>
<keyword evidence="5 10" id="KW-0067">ATP-binding</keyword>
<dbReference type="PROSITE" id="PS51198">
    <property type="entry name" value="UVRD_HELICASE_ATP_BIND"/>
    <property type="match status" value="1"/>
</dbReference>
<comment type="caution">
    <text evidence="14">The sequence shown here is derived from an EMBL/GenBank/DDBJ whole genome shotgun (WGS) entry which is preliminary data.</text>
</comment>
<dbReference type="Gene3D" id="1.10.486.10">
    <property type="entry name" value="PCRA, domain 4"/>
    <property type="match status" value="1"/>
</dbReference>
<proteinExistence type="inferred from homology"/>
<evidence type="ECO:0000256" key="6">
    <source>
        <dbReference type="ARBA" id="ARBA00023125"/>
    </source>
</evidence>
<dbReference type="InterPro" id="IPR014016">
    <property type="entry name" value="UvrD-like_ATP-bd"/>
</dbReference>
<dbReference type="InterPro" id="IPR005751">
    <property type="entry name" value="ATP-dep_DNA_helicase_PcrA"/>
</dbReference>
<gene>
    <name evidence="14" type="primary">pcrA</name>
    <name evidence="14" type="ORF">ERX37_09385</name>
</gene>
<evidence type="ECO:0000256" key="9">
    <source>
        <dbReference type="ARBA" id="ARBA00048988"/>
    </source>
</evidence>
<keyword evidence="7" id="KW-0413">Isomerase</keyword>
<dbReference type="RefSeq" id="WP_133430419.1">
    <property type="nucleotide sequence ID" value="NZ_BMCC01000004.1"/>
</dbReference>
<comment type="catalytic activity">
    <reaction evidence="8">
        <text>Couples ATP hydrolysis with the unwinding of duplex DNA by translocating in the 3'-5' direction.</text>
        <dbReference type="EC" id="5.6.2.4"/>
    </reaction>
</comment>
<keyword evidence="2 10" id="KW-0547">Nucleotide-binding</keyword>
<dbReference type="Gene3D" id="1.10.10.160">
    <property type="match status" value="1"/>
</dbReference>
<evidence type="ECO:0000256" key="3">
    <source>
        <dbReference type="ARBA" id="ARBA00022801"/>
    </source>
</evidence>
<reference evidence="14 15" key="1">
    <citation type="submission" date="2019-01" db="EMBL/GenBank/DDBJ databases">
        <title>Draft genome sequences of the type strains of six Macrococcus species.</title>
        <authorList>
            <person name="Mazhar S."/>
            <person name="Altermann E."/>
            <person name="Hill C."/>
            <person name="Mcauliffe O."/>
        </authorList>
    </citation>
    <scope>NUCLEOTIDE SEQUENCE [LARGE SCALE GENOMIC DNA]</scope>
    <source>
        <strain evidence="14 15">CCM4809</strain>
    </source>
</reference>
<comment type="similarity">
    <text evidence="1 11">Belongs to the helicase family. UvrD subfamily.</text>
</comment>
<dbReference type="EMBL" id="SCWE01000004">
    <property type="protein sequence ID" value="TDM01317.1"/>
    <property type="molecule type" value="Genomic_DNA"/>
</dbReference>
<dbReference type="InterPro" id="IPR027417">
    <property type="entry name" value="P-loop_NTPase"/>
</dbReference>
<evidence type="ECO:0000256" key="11">
    <source>
        <dbReference type="RuleBase" id="RU364053"/>
    </source>
</evidence>
<dbReference type="AlphaFoldDB" id="A0A4R6BIC0"/>
<name>A0A4R6BIC0_9STAP</name>
<keyword evidence="3 10" id="KW-0378">Hydrolase</keyword>
<keyword evidence="6 11" id="KW-0238">DNA-binding</keyword>
<dbReference type="Proteomes" id="UP000295328">
    <property type="component" value="Unassembled WGS sequence"/>
</dbReference>